<keyword evidence="5 9" id="KW-1133">Transmembrane helix</keyword>
<feature type="transmembrane region" description="Helical" evidence="9">
    <location>
        <begin position="245"/>
        <end position="266"/>
    </location>
</feature>
<keyword evidence="3 8" id="KW-0812">Transmembrane</keyword>
<dbReference type="NCBIfam" id="TIGR01972">
    <property type="entry name" value="NDH_I_M"/>
    <property type="match status" value="1"/>
</dbReference>
<evidence type="ECO:0000259" key="11">
    <source>
        <dbReference type="Pfam" id="PF01059"/>
    </source>
</evidence>
<feature type="transmembrane region" description="Helical" evidence="9">
    <location>
        <begin position="448"/>
        <end position="466"/>
    </location>
</feature>
<dbReference type="Pfam" id="PF01059">
    <property type="entry name" value="Oxidored_q5_N"/>
    <property type="match status" value="1"/>
</dbReference>
<evidence type="ECO:0000256" key="9">
    <source>
        <dbReference type="SAM" id="Phobius"/>
    </source>
</evidence>
<evidence type="ECO:0000256" key="2">
    <source>
        <dbReference type="ARBA" id="ARBA00009025"/>
    </source>
</evidence>
<dbReference type="GO" id="GO:0016020">
    <property type="term" value="C:membrane"/>
    <property type="evidence" value="ECO:0007669"/>
    <property type="project" value="UniProtKB-SubCell"/>
</dbReference>
<dbReference type="GO" id="GO:0003954">
    <property type="term" value="F:NADH dehydrogenase activity"/>
    <property type="evidence" value="ECO:0007669"/>
    <property type="project" value="TreeGrafter"/>
</dbReference>
<dbReference type="InterPro" id="IPR003918">
    <property type="entry name" value="NADH_UbQ_OxRdtase"/>
</dbReference>
<accession>A0A9D1HJN5</accession>
<evidence type="ECO:0000256" key="8">
    <source>
        <dbReference type="RuleBase" id="RU000320"/>
    </source>
</evidence>
<keyword evidence="4" id="KW-1278">Translocase</keyword>
<feature type="transmembrane region" description="Helical" evidence="9">
    <location>
        <begin position="107"/>
        <end position="124"/>
    </location>
</feature>
<proteinExistence type="inferred from homology"/>
<feature type="domain" description="NADH:quinone oxidoreductase/Mrp antiporter transmembrane" evidence="10">
    <location>
        <begin position="126"/>
        <end position="415"/>
    </location>
</feature>
<dbReference type="GO" id="GO:0008137">
    <property type="term" value="F:NADH dehydrogenase (ubiquinone) activity"/>
    <property type="evidence" value="ECO:0007669"/>
    <property type="project" value="InterPro"/>
</dbReference>
<feature type="transmembrane region" description="Helical" evidence="9">
    <location>
        <begin position="272"/>
        <end position="291"/>
    </location>
</feature>
<keyword evidence="6" id="KW-0520">NAD</keyword>
<name>A0A9D1HJN5_9FIRM</name>
<dbReference type="Pfam" id="PF00361">
    <property type="entry name" value="Proton_antipo_M"/>
    <property type="match status" value="1"/>
</dbReference>
<dbReference type="GO" id="GO:0015990">
    <property type="term" value="P:electron transport coupled proton transport"/>
    <property type="evidence" value="ECO:0007669"/>
    <property type="project" value="TreeGrafter"/>
</dbReference>
<protein>
    <submittedName>
        <fullName evidence="12">NADH-quinone oxidoreductase subunit M</fullName>
    </submittedName>
</protein>
<feature type="transmembrane region" description="Helical" evidence="9">
    <location>
        <begin position="82"/>
        <end position="100"/>
    </location>
</feature>
<evidence type="ECO:0000256" key="6">
    <source>
        <dbReference type="ARBA" id="ARBA00023027"/>
    </source>
</evidence>
<evidence type="ECO:0000256" key="5">
    <source>
        <dbReference type="ARBA" id="ARBA00022989"/>
    </source>
</evidence>
<feature type="transmembrane region" description="Helical" evidence="9">
    <location>
        <begin position="27"/>
        <end position="47"/>
    </location>
</feature>
<keyword evidence="7 9" id="KW-0472">Membrane</keyword>
<evidence type="ECO:0000313" key="13">
    <source>
        <dbReference type="Proteomes" id="UP000824124"/>
    </source>
</evidence>
<evidence type="ECO:0000256" key="7">
    <source>
        <dbReference type="ARBA" id="ARBA00023136"/>
    </source>
</evidence>
<feature type="domain" description="NADH:ubiquinone oxidoreductase chain 4 N-terminal" evidence="11">
    <location>
        <begin position="66"/>
        <end position="110"/>
    </location>
</feature>
<reference evidence="12" key="1">
    <citation type="submission" date="2020-10" db="EMBL/GenBank/DDBJ databases">
        <authorList>
            <person name="Gilroy R."/>
        </authorList>
    </citation>
    <scope>NUCLEOTIDE SEQUENCE</scope>
    <source>
        <strain evidence="12">2830</strain>
    </source>
</reference>
<dbReference type="EMBL" id="DVMH01000020">
    <property type="protein sequence ID" value="HIU10324.1"/>
    <property type="molecule type" value="Genomic_DNA"/>
</dbReference>
<dbReference type="GO" id="GO:0012505">
    <property type="term" value="C:endomembrane system"/>
    <property type="evidence" value="ECO:0007669"/>
    <property type="project" value="UniProtKB-SubCell"/>
</dbReference>
<comment type="similarity">
    <text evidence="2">Belongs to the complex I subunit 4 family.</text>
</comment>
<dbReference type="PRINTS" id="PR01437">
    <property type="entry name" value="NUOXDRDTASE4"/>
</dbReference>
<comment type="caution">
    <text evidence="12">The sequence shown here is derived from an EMBL/GenBank/DDBJ whole genome shotgun (WGS) entry which is preliminary data.</text>
</comment>
<feature type="transmembrane region" description="Helical" evidence="9">
    <location>
        <begin position="130"/>
        <end position="150"/>
    </location>
</feature>
<evidence type="ECO:0000256" key="3">
    <source>
        <dbReference type="ARBA" id="ARBA00022692"/>
    </source>
</evidence>
<dbReference type="GO" id="GO:0042773">
    <property type="term" value="P:ATP synthesis coupled electron transport"/>
    <property type="evidence" value="ECO:0007669"/>
    <property type="project" value="InterPro"/>
</dbReference>
<dbReference type="InterPro" id="IPR000260">
    <property type="entry name" value="NADH4_N"/>
</dbReference>
<dbReference type="InterPro" id="IPR001750">
    <property type="entry name" value="ND/Mrp_TM"/>
</dbReference>
<feature type="transmembrane region" description="Helical" evidence="9">
    <location>
        <begin position="205"/>
        <end position="225"/>
    </location>
</feature>
<evidence type="ECO:0000256" key="1">
    <source>
        <dbReference type="ARBA" id="ARBA00004127"/>
    </source>
</evidence>
<dbReference type="PANTHER" id="PTHR43507">
    <property type="entry name" value="NADH-UBIQUINONE OXIDOREDUCTASE CHAIN 4"/>
    <property type="match status" value="1"/>
</dbReference>
<dbReference type="GO" id="GO:0048039">
    <property type="term" value="F:ubiquinone binding"/>
    <property type="evidence" value="ECO:0007669"/>
    <property type="project" value="TreeGrafter"/>
</dbReference>
<dbReference type="InterPro" id="IPR010227">
    <property type="entry name" value="NADH_Q_OxRdtase_chainM/4"/>
</dbReference>
<dbReference type="AlphaFoldDB" id="A0A9D1HJN5"/>
<sequence length="491" mass="53393">MSIITILLALPLLGALLIGISAKRPDMAKYIALLASGLVLLGAVYMLGQFDPSVSGYQFEQISPWFPAFCVSFAVGLDSLSLPLFMLTALLCFLVVIYSWNITERAPFYFALLLLLETGVLGVFSALDFFLFYIFWEIVLIPMFFLIGIWGGGRRSYASMKFLIYTHVASLVMVLAIGAMFFKAADVLGHYTFLIPEITAAGFEPGFQMVVFGALLFAFCVKLPVVPLHTWLPDAHVEAPTAASVLLAGVLLKMGGYGLIRVGYIINPEAALAYTPLIVVLALLSIVYGSYAAFTQDDLKKLIAYSSISHMGFVLLGLASLTYEGILGAVYQMVAHGIISAALFMGCGVIQHNCGTRLISCLGGLYGRMPAAMTLLVMAFFASMGIPGFMGFLAEFSVMLGVYHRFGILVLLVALGALLAVGYYLWAFQRVAFGALPGNMQNVRDIHWFELVPMVALLVLALYFGLQPDGMIRYMDRSVHELLGCFTTIGA</sequence>
<evidence type="ECO:0000259" key="10">
    <source>
        <dbReference type="Pfam" id="PF00361"/>
    </source>
</evidence>
<evidence type="ECO:0000313" key="12">
    <source>
        <dbReference type="EMBL" id="HIU10324.1"/>
    </source>
</evidence>
<feature type="transmembrane region" description="Helical" evidence="9">
    <location>
        <begin position="371"/>
        <end position="394"/>
    </location>
</feature>
<dbReference type="PANTHER" id="PTHR43507:SF1">
    <property type="entry name" value="NADH-UBIQUINONE OXIDOREDUCTASE CHAIN 4"/>
    <property type="match status" value="1"/>
</dbReference>
<feature type="transmembrane region" description="Helical" evidence="9">
    <location>
        <begin position="162"/>
        <end position="185"/>
    </location>
</feature>
<evidence type="ECO:0000256" key="4">
    <source>
        <dbReference type="ARBA" id="ARBA00022967"/>
    </source>
</evidence>
<comment type="subcellular location">
    <subcellularLocation>
        <location evidence="1">Endomembrane system</location>
        <topology evidence="1">Multi-pass membrane protein</topology>
    </subcellularLocation>
    <subcellularLocation>
        <location evidence="8">Membrane</location>
        <topology evidence="8">Multi-pass membrane protein</topology>
    </subcellularLocation>
</comment>
<dbReference type="Proteomes" id="UP000824124">
    <property type="component" value="Unassembled WGS sequence"/>
</dbReference>
<reference evidence="12" key="2">
    <citation type="journal article" date="2021" name="PeerJ">
        <title>Extensive microbial diversity within the chicken gut microbiome revealed by metagenomics and culture.</title>
        <authorList>
            <person name="Gilroy R."/>
            <person name="Ravi A."/>
            <person name="Getino M."/>
            <person name="Pursley I."/>
            <person name="Horton D.L."/>
            <person name="Alikhan N.F."/>
            <person name="Baker D."/>
            <person name="Gharbi K."/>
            <person name="Hall N."/>
            <person name="Watson M."/>
            <person name="Adriaenssens E.M."/>
            <person name="Foster-Nyarko E."/>
            <person name="Jarju S."/>
            <person name="Secka A."/>
            <person name="Antonio M."/>
            <person name="Oren A."/>
            <person name="Chaudhuri R.R."/>
            <person name="La Ragione R."/>
            <person name="Hildebrand F."/>
            <person name="Pallen M.J."/>
        </authorList>
    </citation>
    <scope>NUCLEOTIDE SEQUENCE</scope>
    <source>
        <strain evidence="12">2830</strain>
    </source>
</reference>
<organism evidence="12 13">
    <name type="scientific">Candidatus Avidehalobacter gallistercoris</name>
    <dbReference type="NCBI Taxonomy" id="2840694"/>
    <lineage>
        <taxon>Bacteria</taxon>
        <taxon>Bacillati</taxon>
        <taxon>Bacillota</taxon>
        <taxon>Clostridia</taxon>
        <taxon>Eubacteriales</taxon>
        <taxon>Peptococcaceae</taxon>
        <taxon>Peptococcaceae incertae sedis</taxon>
        <taxon>Candidatus Avidehalobacter</taxon>
    </lineage>
</organism>
<gene>
    <name evidence="12" type="ORF">IAB00_03630</name>
</gene>
<feature type="transmembrane region" description="Helical" evidence="9">
    <location>
        <begin position="406"/>
        <end position="427"/>
    </location>
</feature>